<feature type="compositionally biased region" description="Basic and acidic residues" evidence="3">
    <location>
        <begin position="107"/>
        <end position="142"/>
    </location>
</feature>
<feature type="compositionally biased region" description="Basic residues" evidence="3">
    <location>
        <begin position="69"/>
        <end position="81"/>
    </location>
</feature>
<reference evidence="4 5" key="1">
    <citation type="submission" date="2024-03" db="EMBL/GenBank/DDBJ databases">
        <title>Genome-scale model development and genomic sequencing of the oleaginous clade Lipomyces.</title>
        <authorList>
            <consortium name="Lawrence Berkeley National Laboratory"/>
            <person name="Czajka J.J."/>
            <person name="Han Y."/>
            <person name="Kim J."/>
            <person name="Mondo S.J."/>
            <person name="Hofstad B.A."/>
            <person name="Robles A."/>
            <person name="Haridas S."/>
            <person name="Riley R."/>
            <person name="LaButti K."/>
            <person name="Pangilinan J."/>
            <person name="Andreopoulos W."/>
            <person name="Lipzen A."/>
            <person name="Yan J."/>
            <person name="Wang M."/>
            <person name="Ng V."/>
            <person name="Grigoriev I.V."/>
            <person name="Spatafora J.W."/>
            <person name="Magnuson J.K."/>
            <person name="Baker S.E."/>
            <person name="Pomraning K.R."/>
        </authorList>
    </citation>
    <scope>NUCLEOTIDE SEQUENCE [LARGE SCALE GENOMIC DNA]</scope>
    <source>
        <strain evidence="4 5">Phaff 52-87</strain>
    </source>
</reference>
<dbReference type="RefSeq" id="XP_064765834.1">
    <property type="nucleotide sequence ID" value="XM_064913667.1"/>
</dbReference>
<evidence type="ECO:0000256" key="2">
    <source>
        <dbReference type="SAM" id="Coils"/>
    </source>
</evidence>
<evidence type="ECO:0008006" key="6">
    <source>
        <dbReference type="Google" id="ProtNLM"/>
    </source>
</evidence>
<evidence type="ECO:0000313" key="5">
    <source>
        <dbReference type="Proteomes" id="UP001498771"/>
    </source>
</evidence>
<keyword evidence="1 2" id="KW-0175">Coiled coil</keyword>
<organism evidence="4 5">
    <name type="scientific">Myxozyma melibiosi</name>
    <dbReference type="NCBI Taxonomy" id="54550"/>
    <lineage>
        <taxon>Eukaryota</taxon>
        <taxon>Fungi</taxon>
        <taxon>Dikarya</taxon>
        <taxon>Ascomycota</taxon>
        <taxon>Saccharomycotina</taxon>
        <taxon>Lipomycetes</taxon>
        <taxon>Lipomycetales</taxon>
        <taxon>Lipomycetaceae</taxon>
        <taxon>Myxozyma</taxon>
    </lineage>
</organism>
<feature type="compositionally biased region" description="Polar residues" evidence="3">
    <location>
        <begin position="366"/>
        <end position="376"/>
    </location>
</feature>
<proteinExistence type="predicted"/>
<gene>
    <name evidence="4" type="ORF">BZA70DRAFT_285059</name>
</gene>
<keyword evidence="5" id="KW-1185">Reference proteome</keyword>
<feature type="compositionally biased region" description="Basic and acidic residues" evidence="3">
    <location>
        <begin position="211"/>
        <end position="231"/>
    </location>
</feature>
<sequence length="628" mass="69225">MGSTSSKNAQAASTTTTTSSNPSASSTSSSSQPTPLTDYSSSSANTAAFGGSGGGGGGGAEAGMMAAPRKIRARHRFRRTRGVVGKVLNRQAEVARPAAEQAEQGEQEGKSGNGEKEQEGEAVDKERKSEQQRPVEQQRQELEQEVQELLQDDKQKKDDTEQEGEQGQRSGSSGTKRRLSASSSGHGDGSPLDASGNAQKRRNICIALKPAVERDPGDDEIRKKRHDELKKKLPLSALTKEQERFELMERQRKQQEELRVRLEQQQQQAQYRNVYQPQLSTETPSFFYSQPTPTAYPHPNAYGKPLPLYEPPLSVPALQHTPAHPLTSPHVPAIMVPSQMPSLSPPAQDGNFRVLPANQFVSTAPESFYRPNTTSPITPPALVPQMNSPTMSYDGLRYSDLTRRRTIFENPIPTEPPKPTDEPFQYRRIKIMSNGTLSSKIATSKMRRAPLARSFPTLEMVPANNSLQVNGRSILSDPVPLAKPRKMDNGRSVVTDPARVKLVEPPIEDSDNNNDNSVSNSKNDNSINSTSTSSDNSNSNNNSANDSDDDESNGSSKDYEEAYECRCGHAFATKGNINRHLRTLRYDPDHMQFVHPNNVVYARIFPRTRLTQAEYSAIREKNNAQKSA</sequence>
<evidence type="ECO:0000256" key="3">
    <source>
        <dbReference type="SAM" id="MobiDB-lite"/>
    </source>
</evidence>
<feature type="coiled-coil region" evidence="2">
    <location>
        <begin position="238"/>
        <end position="272"/>
    </location>
</feature>
<feature type="region of interest" description="Disordered" evidence="3">
    <location>
        <begin position="1"/>
        <end position="235"/>
    </location>
</feature>
<feature type="region of interest" description="Disordered" evidence="3">
    <location>
        <begin position="479"/>
        <end position="557"/>
    </location>
</feature>
<dbReference type="InterPro" id="IPR051483">
    <property type="entry name" value="MAP7_domain-containing"/>
</dbReference>
<evidence type="ECO:0000256" key="1">
    <source>
        <dbReference type="ARBA" id="ARBA00023054"/>
    </source>
</evidence>
<dbReference type="GeneID" id="90039179"/>
<dbReference type="PANTHER" id="PTHR15073:SF1">
    <property type="entry name" value="RETICULOCYTE-BINDING PROTEIN HOMOLOG 2A"/>
    <property type="match status" value="1"/>
</dbReference>
<dbReference type="EMBL" id="JBBJBU010000015">
    <property type="protein sequence ID" value="KAK7202801.1"/>
    <property type="molecule type" value="Genomic_DNA"/>
</dbReference>
<feature type="compositionally biased region" description="Low complexity" evidence="3">
    <location>
        <begin position="1"/>
        <end position="49"/>
    </location>
</feature>
<feature type="compositionally biased region" description="Low complexity" evidence="3">
    <location>
        <begin position="513"/>
        <end position="545"/>
    </location>
</feature>
<comment type="caution">
    <text evidence="4">The sequence shown here is derived from an EMBL/GenBank/DDBJ whole genome shotgun (WGS) entry which is preliminary data.</text>
</comment>
<feature type="compositionally biased region" description="Gly residues" evidence="3">
    <location>
        <begin position="50"/>
        <end position="61"/>
    </location>
</feature>
<dbReference type="PANTHER" id="PTHR15073">
    <property type="entry name" value="MICROTUBULE-ASSOCIATED PROTEIN"/>
    <property type="match status" value="1"/>
</dbReference>
<dbReference type="Proteomes" id="UP001498771">
    <property type="component" value="Unassembled WGS sequence"/>
</dbReference>
<protein>
    <recommendedName>
        <fullName evidence="6">C2H2-type domain-containing protein</fullName>
    </recommendedName>
</protein>
<accession>A0ABR1EYZ0</accession>
<name>A0ABR1EYZ0_9ASCO</name>
<feature type="region of interest" description="Disordered" evidence="3">
    <location>
        <begin position="366"/>
        <end position="386"/>
    </location>
</feature>
<feature type="compositionally biased region" description="Low complexity" evidence="3">
    <location>
        <begin position="165"/>
        <end position="174"/>
    </location>
</feature>
<evidence type="ECO:0000313" key="4">
    <source>
        <dbReference type="EMBL" id="KAK7202801.1"/>
    </source>
</evidence>